<dbReference type="Gene3D" id="2.40.480.10">
    <property type="entry name" value="Allene oxide cyclase-like"/>
    <property type="match status" value="1"/>
</dbReference>
<proteinExistence type="inferred from homology"/>
<accession>A0A830BQB3</accession>
<evidence type="ECO:0000256" key="1">
    <source>
        <dbReference type="ARBA" id="ARBA00010746"/>
    </source>
</evidence>
<gene>
    <name evidence="5" type="ORF">PHJA_001045300</name>
</gene>
<keyword evidence="4" id="KW-0052">Apoplast</keyword>
<dbReference type="PANTHER" id="PTHR21495">
    <property type="entry name" value="NUCLEOPORIN-RELATED"/>
    <property type="match status" value="1"/>
</dbReference>
<name>A0A830BQB3_9LAMI</name>
<dbReference type="InterPro" id="IPR044859">
    <property type="entry name" value="Allene_oxi_cyc_Dirigent"/>
</dbReference>
<comment type="subunit">
    <text evidence="2 4">Homodimer.</text>
</comment>
<dbReference type="Pfam" id="PF03018">
    <property type="entry name" value="Dirigent"/>
    <property type="match status" value="1"/>
</dbReference>
<dbReference type="GO" id="GO:0009699">
    <property type="term" value="P:phenylpropanoid biosynthetic process"/>
    <property type="evidence" value="ECO:0007669"/>
    <property type="project" value="UniProtKB-ARBA"/>
</dbReference>
<comment type="subcellular location">
    <subcellularLocation>
        <location evidence="4">Secreted</location>
        <location evidence="4">Extracellular space</location>
        <location evidence="4">Apoplast</location>
    </subcellularLocation>
</comment>
<dbReference type="Proteomes" id="UP000653305">
    <property type="component" value="Unassembled WGS sequence"/>
</dbReference>
<keyword evidence="6" id="KW-1185">Reference proteome</keyword>
<dbReference type="AlphaFoldDB" id="A0A830BQB3"/>
<keyword evidence="4" id="KW-0732">Signal</keyword>
<comment type="caution">
    <text evidence="5">The sequence shown here is derived from an EMBL/GenBank/DDBJ whole genome shotgun (WGS) entry which is preliminary data.</text>
</comment>
<dbReference type="InterPro" id="IPR004265">
    <property type="entry name" value="Dirigent"/>
</dbReference>
<sequence>MASLNLIPISIFLVSAIAWAAQAQTSDQVTWARRVETGNEVITTLQFYFHDKVSGQNPSVVRIAQAPQTNNSSTLFGMLVMIDDLLTVGPDPSSKAVGRARGMYGSAGQTDTGLIMVLNYGFTDGIYNGSSFSLLGINPAMQPVREMAIVGGTGLFRLARGYALAHTNWLDVTTGDAIVGYNVTIATYV</sequence>
<evidence type="ECO:0000256" key="2">
    <source>
        <dbReference type="ARBA" id="ARBA00011738"/>
    </source>
</evidence>
<feature type="chain" id="PRO_5033102750" description="Dirigent protein" evidence="4">
    <location>
        <begin position="24"/>
        <end position="189"/>
    </location>
</feature>
<comment type="function">
    <text evidence="4">Dirigent proteins impart stereoselectivity on the phenoxy radical-coupling reaction, yielding optically active lignans from two molecules of coniferyl alcohol in the biosynthesis of lignans, flavonolignans, and alkaloids and thus plays a central role in plant secondary metabolism.</text>
</comment>
<evidence type="ECO:0000313" key="5">
    <source>
        <dbReference type="EMBL" id="GFP89016.1"/>
    </source>
</evidence>
<dbReference type="OrthoDB" id="1864232at2759"/>
<feature type="signal peptide" evidence="4">
    <location>
        <begin position="1"/>
        <end position="23"/>
    </location>
</feature>
<comment type="similarity">
    <text evidence="1 4">Belongs to the plant dirigent protein family.</text>
</comment>
<dbReference type="GO" id="GO:0048046">
    <property type="term" value="C:apoplast"/>
    <property type="evidence" value="ECO:0007669"/>
    <property type="project" value="UniProtKB-SubCell"/>
</dbReference>
<evidence type="ECO:0000256" key="3">
    <source>
        <dbReference type="ARBA" id="ARBA00022525"/>
    </source>
</evidence>
<organism evidence="5 6">
    <name type="scientific">Phtheirospermum japonicum</name>
    <dbReference type="NCBI Taxonomy" id="374723"/>
    <lineage>
        <taxon>Eukaryota</taxon>
        <taxon>Viridiplantae</taxon>
        <taxon>Streptophyta</taxon>
        <taxon>Embryophyta</taxon>
        <taxon>Tracheophyta</taxon>
        <taxon>Spermatophyta</taxon>
        <taxon>Magnoliopsida</taxon>
        <taxon>eudicotyledons</taxon>
        <taxon>Gunneridae</taxon>
        <taxon>Pentapetalae</taxon>
        <taxon>asterids</taxon>
        <taxon>lamiids</taxon>
        <taxon>Lamiales</taxon>
        <taxon>Orobanchaceae</taxon>
        <taxon>Orobanchaceae incertae sedis</taxon>
        <taxon>Phtheirospermum</taxon>
    </lineage>
</organism>
<evidence type="ECO:0000256" key="4">
    <source>
        <dbReference type="RuleBase" id="RU363099"/>
    </source>
</evidence>
<keyword evidence="3 4" id="KW-0964">Secreted</keyword>
<reference evidence="5" key="1">
    <citation type="submission" date="2020-07" db="EMBL/GenBank/DDBJ databases">
        <title>Ethylene signaling mediates host invasion by parasitic plants.</title>
        <authorList>
            <person name="Yoshida S."/>
        </authorList>
    </citation>
    <scope>NUCLEOTIDE SEQUENCE</scope>
    <source>
        <strain evidence="5">Okayama</strain>
    </source>
</reference>
<evidence type="ECO:0000313" key="6">
    <source>
        <dbReference type="Proteomes" id="UP000653305"/>
    </source>
</evidence>
<dbReference type="EMBL" id="BMAC01000178">
    <property type="protein sequence ID" value="GFP89016.1"/>
    <property type="molecule type" value="Genomic_DNA"/>
</dbReference>
<protein>
    <recommendedName>
        <fullName evidence="4">Dirigent protein</fullName>
    </recommendedName>
</protein>